<comment type="similarity">
    <text evidence="2 15">Belongs to the multicopper oxidase family.</text>
</comment>
<feature type="compositionally biased region" description="Low complexity" evidence="16">
    <location>
        <begin position="30"/>
        <end position="50"/>
    </location>
</feature>
<dbReference type="NCBIfam" id="TIGR02376">
    <property type="entry name" value="Cu_nitrite_red"/>
    <property type="match status" value="1"/>
</dbReference>
<evidence type="ECO:0000256" key="3">
    <source>
        <dbReference type="ARBA" id="ARBA00011233"/>
    </source>
</evidence>
<evidence type="ECO:0000256" key="4">
    <source>
        <dbReference type="ARBA" id="ARBA00011882"/>
    </source>
</evidence>
<dbReference type="GO" id="GO:0005507">
    <property type="term" value="F:copper ion binding"/>
    <property type="evidence" value="ECO:0007669"/>
    <property type="project" value="InterPro"/>
</dbReference>
<dbReference type="EC" id="1.7.2.1" evidence="4 15"/>
<evidence type="ECO:0000256" key="2">
    <source>
        <dbReference type="ARBA" id="ARBA00010609"/>
    </source>
</evidence>
<feature type="binding site" description="type 1 copper site" evidence="13">
    <location>
        <position position="185"/>
    </location>
    <ligand>
        <name>Cu cation</name>
        <dbReference type="ChEBI" id="CHEBI:23378"/>
        <label>1</label>
    </ligand>
</feature>
<comment type="cofactor">
    <cofactor evidence="15">
        <name>Cu(+)</name>
        <dbReference type="ChEBI" id="CHEBI:49552"/>
    </cofactor>
    <text evidence="15">Binds 1 Cu(+) ion.</text>
</comment>
<name>F0EXR1_9NEIS</name>
<evidence type="ECO:0000256" key="12">
    <source>
        <dbReference type="ARBA" id="ARBA00049340"/>
    </source>
</evidence>
<keyword evidence="6 14" id="KW-0349">Heme</keyword>
<dbReference type="SUPFAM" id="SSF49503">
    <property type="entry name" value="Cupredoxins"/>
    <property type="match status" value="2"/>
</dbReference>
<dbReference type="Gene3D" id="1.10.760.10">
    <property type="entry name" value="Cytochrome c-like domain"/>
    <property type="match status" value="1"/>
</dbReference>
<feature type="binding site" description="type 1 copper site" evidence="13">
    <location>
        <position position="150"/>
    </location>
    <ligand>
        <name>Cu cation</name>
        <dbReference type="ChEBI" id="CHEBI:23378"/>
        <label>1</label>
    </ligand>
</feature>
<keyword evidence="8" id="KW-0677">Repeat</keyword>
<dbReference type="PROSITE" id="PS51007">
    <property type="entry name" value="CYTC"/>
    <property type="match status" value="1"/>
</dbReference>
<dbReference type="InterPro" id="IPR009056">
    <property type="entry name" value="Cyt_c-like_dom"/>
</dbReference>
<dbReference type="InterPro" id="IPR051459">
    <property type="entry name" value="Cytochrome_c-type_DH"/>
</dbReference>
<accession>F0EXR1</accession>
<evidence type="ECO:0000256" key="5">
    <source>
        <dbReference type="ARBA" id="ARBA00017290"/>
    </source>
</evidence>
<keyword evidence="11 13" id="KW-0186">Copper</keyword>
<comment type="caution">
    <text evidence="18">The sequence shown here is derived from an EMBL/GenBank/DDBJ whole genome shotgun (WGS) entry which is preliminary data.</text>
</comment>
<dbReference type="GO" id="GO:0020037">
    <property type="term" value="F:heme binding"/>
    <property type="evidence" value="ECO:0007669"/>
    <property type="project" value="InterPro"/>
</dbReference>
<evidence type="ECO:0000313" key="19">
    <source>
        <dbReference type="Proteomes" id="UP000004088"/>
    </source>
</evidence>
<evidence type="ECO:0000256" key="7">
    <source>
        <dbReference type="ARBA" id="ARBA00022723"/>
    </source>
</evidence>
<dbReference type="FunFam" id="2.60.40.420:FF:000093">
    <property type="entry name" value="Copper-containing nitrite reductase"/>
    <property type="match status" value="1"/>
</dbReference>
<dbReference type="Pfam" id="PF07732">
    <property type="entry name" value="Cu-oxidase_3"/>
    <property type="match status" value="1"/>
</dbReference>
<dbReference type="PROSITE" id="PS51257">
    <property type="entry name" value="PROKAR_LIPOPROTEIN"/>
    <property type="match status" value="1"/>
</dbReference>
<sequence length="511" mass="53329">MKLHTIAALCASVFALAACQQPQTSASKQSAPANTAPASDAAATASSSPAPAAASAEAEVAAADLPVIEGVTTFAPEAPPPVNRNHAARVKVKFEVQEKVMRMADGVEYKFWTFGGHVPGPMIRVREGDTVELEFANRSDSTVPHNIDFHAATGPGGGAEASFTAPGHVSTFSFKALQPGLYIYHCATAPVGMHMANGMYGLILVEPKEGLPPVDKEFYVVQGDFYTKGKYGEAGLQPFDMEKAIREQPDYVVFNGSVGSIAGDNALKANVGDKVRIFIGNGGPNLVSSFHVIGEIFDEVRVEGGTLINKNVQTTLVPAGGAAIVDFKIDVPGVYNLVDHSIFRAFNKGALGQIRATGPENKEIFSGRITEGIYQGEGGAVQTVPLTASETAKAAAGAPTAASKDDRIRLGEAIFKANCIACHGAEGKGVEGAFPPLAGSDYLNADPKRGIQAVVKGLSGEISVNGKTYNSVMPAVNLKDEDVANVLTFILNSFGNKGGEVKPEDVAAGRK</sequence>
<evidence type="ECO:0000256" key="8">
    <source>
        <dbReference type="ARBA" id="ARBA00022737"/>
    </source>
</evidence>
<evidence type="ECO:0000256" key="6">
    <source>
        <dbReference type="ARBA" id="ARBA00022617"/>
    </source>
</evidence>
<keyword evidence="9 15" id="KW-0560">Oxidoreductase</keyword>
<keyword evidence="7 13" id="KW-0479">Metal-binding</keyword>
<comment type="subunit">
    <text evidence="3 15">Homotrimer.</text>
</comment>
<dbReference type="RefSeq" id="WP_003781971.1">
    <property type="nucleotide sequence ID" value="NZ_GL870929.1"/>
</dbReference>
<evidence type="ECO:0000313" key="18">
    <source>
        <dbReference type="EMBL" id="EGC17925.1"/>
    </source>
</evidence>
<feature type="binding site" description="type 1 copper site" evidence="13">
    <location>
        <position position="145"/>
    </location>
    <ligand>
        <name>Cu cation</name>
        <dbReference type="ChEBI" id="CHEBI:23378"/>
        <label>1</label>
    </ligand>
</feature>
<comment type="catalytic activity">
    <reaction evidence="12 15">
        <text>nitric oxide + Fe(III)-[cytochrome c] + H2O = Fe(II)-[cytochrome c] + nitrite + 2 H(+)</text>
        <dbReference type="Rhea" id="RHEA:15233"/>
        <dbReference type="Rhea" id="RHEA-COMP:10350"/>
        <dbReference type="Rhea" id="RHEA-COMP:14399"/>
        <dbReference type="ChEBI" id="CHEBI:15377"/>
        <dbReference type="ChEBI" id="CHEBI:15378"/>
        <dbReference type="ChEBI" id="CHEBI:16301"/>
        <dbReference type="ChEBI" id="CHEBI:16480"/>
        <dbReference type="ChEBI" id="CHEBI:29033"/>
        <dbReference type="ChEBI" id="CHEBI:29034"/>
        <dbReference type="EC" id="1.7.2.1"/>
    </reaction>
</comment>
<evidence type="ECO:0000256" key="9">
    <source>
        <dbReference type="ARBA" id="ARBA00023002"/>
    </source>
</evidence>
<evidence type="ECO:0000256" key="16">
    <source>
        <dbReference type="SAM" id="MobiDB-lite"/>
    </source>
</evidence>
<evidence type="ECO:0000256" key="10">
    <source>
        <dbReference type="ARBA" id="ARBA00023004"/>
    </source>
</evidence>
<feature type="binding site" description="type 1 copper site" evidence="13">
    <location>
        <position position="340"/>
    </location>
    <ligand>
        <name>Cu cation</name>
        <dbReference type="ChEBI" id="CHEBI:23378"/>
        <label>1</label>
    </ligand>
</feature>
<dbReference type="PRINTS" id="PR00695">
    <property type="entry name" value="CUNO2RDTASE"/>
</dbReference>
<dbReference type="CDD" id="cd11020">
    <property type="entry name" value="CuRO_1_CuNIR"/>
    <property type="match status" value="1"/>
</dbReference>
<feature type="signal peptide" evidence="15">
    <location>
        <begin position="1"/>
        <end position="17"/>
    </location>
</feature>
<dbReference type="InterPro" id="IPR011707">
    <property type="entry name" value="Cu-oxidase-like_N"/>
</dbReference>
<reference evidence="18 19" key="1">
    <citation type="submission" date="2011-01" db="EMBL/GenBank/DDBJ databases">
        <authorList>
            <person name="Muzny D."/>
            <person name="Qin X."/>
            <person name="Deng J."/>
            <person name="Jiang H."/>
            <person name="Liu Y."/>
            <person name="Qu J."/>
            <person name="Song X.-Z."/>
            <person name="Zhang L."/>
            <person name="Thornton R."/>
            <person name="Coyle M."/>
            <person name="Francisco L."/>
            <person name="Jackson L."/>
            <person name="Javaid M."/>
            <person name="Korchina V."/>
            <person name="Kovar C."/>
            <person name="Mata R."/>
            <person name="Mathew T."/>
            <person name="Ngo R."/>
            <person name="Nguyen L."/>
            <person name="Nguyen N."/>
            <person name="Okwuonu G."/>
            <person name="Ongeri F."/>
            <person name="Pham C."/>
            <person name="Simmons D."/>
            <person name="Wilczek-Boney K."/>
            <person name="Hale W."/>
            <person name="Jakkamsetti A."/>
            <person name="Pham P."/>
            <person name="Ruth R."/>
            <person name="San Lucas F."/>
            <person name="Warren J."/>
            <person name="Zhang J."/>
            <person name="Zhao Z."/>
            <person name="Zhou C."/>
            <person name="Zhu D."/>
            <person name="Lee S."/>
            <person name="Bess C."/>
            <person name="Blankenburg K."/>
            <person name="Forbes L."/>
            <person name="Fu Q."/>
            <person name="Gubbala S."/>
            <person name="Hirani K."/>
            <person name="Jayaseelan J.C."/>
            <person name="Lara F."/>
            <person name="Munidasa M."/>
            <person name="Palculict T."/>
            <person name="Patil S."/>
            <person name="Pu L.-L."/>
            <person name="Saada N."/>
            <person name="Tang L."/>
            <person name="Weissenberger G."/>
            <person name="Zhu Y."/>
            <person name="Hemphill L."/>
            <person name="Shang Y."/>
            <person name="Youmans B."/>
            <person name="Ayvaz T."/>
            <person name="Ross M."/>
            <person name="Santibanez J."/>
            <person name="Aqrawi P."/>
            <person name="Gross S."/>
            <person name="Joshi V."/>
            <person name="Fowler G."/>
            <person name="Nazareth L."/>
            <person name="Reid J."/>
            <person name="Worley K."/>
            <person name="Petrosino J."/>
            <person name="Highlander S."/>
            <person name="Gibbs R."/>
        </authorList>
    </citation>
    <scope>NUCLEOTIDE SEQUENCE [LARGE SCALE GENOMIC DNA]</scope>
    <source>
        <strain evidence="18 19">ATCC 33394</strain>
    </source>
</reference>
<dbReference type="GO" id="GO:0009055">
    <property type="term" value="F:electron transfer activity"/>
    <property type="evidence" value="ECO:0007669"/>
    <property type="project" value="InterPro"/>
</dbReference>
<keyword evidence="19" id="KW-1185">Reference proteome</keyword>
<proteinExistence type="inferred from homology"/>
<dbReference type="GO" id="GO:0050421">
    <property type="term" value="F:nitrite reductase (NO-forming) activity"/>
    <property type="evidence" value="ECO:0007669"/>
    <property type="project" value="UniProtKB-EC"/>
</dbReference>
<dbReference type="EMBL" id="AEWV01000013">
    <property type="protein sequence ID" value="EGC17925.1"/>
    <property type="molecule type" value="Genomic_DNA"/>
</dbReference>
<evidence type="ECO:0000256" key="11">
    <source>
        <dbReference type="ARBA" id="ARBA00023008"/>
    </source>
</evidence>
<dbReference type="AlphaFoldDB" id="F0EXR1"/>
<dbReference type="InterPro" id="IPR008972">
    <property type="entry name" value="Cupredoxin"/>
</dbReference>
<feature type="binding site" description="type 1 copper site" evidence="13">
    <location>
        <position position="194"/>
    </location>
    <ligand>
        <name>Cu cation</name>
        <dbReference type="ChEBI" id="CHEBI:23378"/>
        <label>1</label>
    </ligand>
</feature>
<dbReference type="PANTHER" id="PTHR35008">
    <property type="entry name" value="BLL4482 PROTEIN-RELATED"/>
    <property type="match status" value="1"/>
</dbReference>
<organism evidence="18 19">
    <name type="scientific">Kingella denitrificans ATCC 33394</name>
    <dbReference type="NCBI Taxonomy" id="888741"/>
    <lineage>
        <taxon>Bacteria</taxon>
        <taxon>Pseudomonadati</taxon>
        <taxon>Pseudomonadota</taxon>
        <taxon>Betaproteobacteria</taxon>
        <taxon>Neisseriales</taxon>
        <taxon>Neisseriaceae</taxon>
        <taxon>Kingella</taxon>
    </lineage>
</organism>
<feature type="domain" description="Cytochrome c" evidence="17">
    <location>
        <begin position="406"/>
        <end position="494"/>
    </location>
</feature>
<keyword evidence="10 14" id="KW-0408">Iron</keyword>
<comment type="cofactor">
    <cofactor evidence="15">
        <name>Cu(2+)</name>
        <dbReference type="ChEBI" id="CHEBI:29036"/>
    </cofactor>
    <text evidence="15">Binds 1 Cu(+) ion.</text>
</comment>
<feature type="binding site" description="type 1 copper site" evidence="13">
    <location>
        <position position="186"/>
    </location>
    <ligand>
        <name>Cu cation</name>
        <dbReference type="ChEBI" id="CHEBI:23378"/>
        <label>1</label>
    </ligand>
</feature>
<gene>
    <name evidence="18" type="primary">nirK</name>
    <name evidence="18" type="ORF">HMPREF9098_0736</name>
</gene>
<evidence type="ECO:0000256" key="14">
    <source>
        <dbReference type="PROSITE-ProRule" id="PRU00433"/>
    </source>
</evidence>
<evidence type="ECO:0000259" key="17">
    <source>
        <dbReference type="PROSITE" id="PS51007"/>
    </source>
</evidence>
<dbReference type="STRING" id="888741.HMPREF9098_0736"/>
<dbReference type="Proteomes" id="UP000004088">
    <property type="component" value="Unassembled WGS sequence"/>
</dbReference>
<evidence type="ECO:0000256" key="15">
    <source>
        <dbReference type="RuleBase" id="RU365025"/>
    </source>
</evidence>
<dbReference type="InterPro" id="IPR001287">
    <property type="entry name" value="NO2-reductase_Cu"/>
</dbReference>
<dbReference type="HOGENOM" id="CLU_031740_1_1_4"/>
<dbReference type="CDD" id="cd04208">
    <property type="entry name" value="CuRO_2_CuNIR"/>
    <property type="match status" value="1"/>
</dbReference>
<keyword evidence="15" id="KW-0732">Signal</keyword>
<dbReference type="GO" id="GO:0009279">
    <property type="term" value="C:cell outer membrane"/>
    <property type="evidence" value="ECO:0007669"/>
    <property type="project" value="UniProtKB-SubCell"/>
</dbReference>
<evidence type="ECO:0000256" key="13">
    <source>
        <dbReference type="PIRSR" id="PIRSR601287-1"/>
    </source>
</evidence>
<comment type="subcellular location">
    <subcellularLocation>
        <location evidence="1">Cell outer membrane</location>
        <topology evidence="1">Lipid-anchor</topology>
    </subcellularLocation>
</comment>
<evidence type="ECO:0000256" key="1">
    <source>
        <dbReference type="ARBA" id="ARBA00004459"/>
    </source>
</evidence>
<dbReference type="Pfam" id="PF00034">
    <property type="entry name" value="Cytochrom_C"/>
    <property type="match status" value="1"/>
</dbReference>
<feature type="chain" id="PRO_5015211488" description="Copper-containing nitrite reductase" evidence="15">
    <location>
        <begin position="18"/>
        <end position="511"/>
    </location>
</feature>
<feature type="binding site" description="type 1 copper site" evidence="13">
    <location>
        <position position="199"/>
    </location>
    <ligand>
        <name>Cu cation</name>
        <dbReference type="ChEBI" id="CHEBI:23378"/>
        <label>1</label>
    </ligand>
</feature>
<feature type="region of interest" description="Disordered" evidence="16">
    <location>
        <begin position="25"/>
        <end position="50"/>
    </location>
</feature>
<protein>
    <recommendedName>
        <fullName evidence="5 15">Copper-containing nitrite reductase</fullName>
        <ecNumber evidence="4 15">1.7.2.1</ecNumber>
    </recommendedName>
</protein>
<dbReference type="Gene3D" id="2.60.40.420">
    <property type="entry name" value="Cupredoxins - blue copper proteins"/>
    <property type="match status" value="2"/>
</dbReference>
<dbReference type="SUPFAM" id="SSF46626">
    <property type="entry name" value="Cytochrome c"/>
    <property type="match status" value="1"/>
</dbReference>
<dbReference type="InterPro" id="IPR036909">
    <property type="entry name" value="Cyt_c-like_dom_sf"/>
</dbReference>
<dbReference type="PANTHER" id="PTHR35008:SF8">
    <property type="entry name" value="ALCOHOL DEHYDROGENASE CYTOCHROME C SUBUNIT"/>
    <property type="match status" value="1"/>
</dbReference>